<evidence type="ECO:0000256" key="2">
    <source>
        <dbReference type="ARBA" id="ARBA00023125"/>
    </source>
</evidence>
<feature type="compositionally biased region" description="Polar residues" evidence="5">
    <location>
        <begin position="717"/>
        <end position="728"/>
    </location>
</feature>
<feature type="region of interest" description="Disordered" evidence="5">
    <location>
        <begin position="36"/>
        <end position="72"/>
    </location>
</feature>
<dbReference type="GO" id="GO:0005634">
    <property type="term" value="C:nucleus"/>
    <property type="evidence" value="ECO:0007669"/>
    <property type="project" value="UniProtKB-SubCell"/>
</dbReference>
<dbReference type="Gene3D" id="6.10.140.1290">
    <property type="match status" value="1"/>
</dbReference>
<dbReference type="PANTHER" id="PTHR12619">
    <property type="entry name" value="RFX TRANSCRIPTION FACTOR FAMILY"/>
    <property type="match status" value="1"/>
</dbReference>
<evidence type="ECO:0000259" key="6">
    <source>
        <dbReference type="PROSITE" id="PS51526"/>
    </source>
</evidence>
<dbReference type="Pfam" id="PF18326">
    <property type="entry name" value="RFX5_N"/>
    <property type="match status" value="1"/>
</dbReference>
<feature type="compositionally biased region" description="Polar residues" evidence="5">
    <location>
        <begin position="1015"/>
        <end position="1040"/>
    </location>
</feature>
<dbReference type="InterPro" id="IPR003150">
    <property type="entry name" value="DNA-bd_RFX"/>
</dbReference>
<feature type="region of interest" description="Disordered" evidence="5">
    <location>
        <begin position="974"/>
        <end position="1046"/>
    </location>
</feature>
<accession>A0A8C5MAY3</accession>
<feature type="region of interest" description="Disordered" evidence="5">
    <location>
        <begin position="710"/>
        <end position="731"/>
    </location>
</feature>
<dbReference type="GO" id="GO:0000981">
    <property type="term" value="F:DNA-binding transcription factor activity, RNA polymerase II-specific"/>
    <property type="evidence" value="ECO:0007669"/>
    <property type="project" value="TreeGrafter"/>
</dbReference>
<dbReference type="InterPro" id="IPR036388">
    <property type="entry name" value="WH-like_DNA-bd_sf"/>
</dbReference>
<feature type="compositionally biased region" description="Polar residues" evidence="5">
    <location>
        <begin position="997"/>
        <end position="1007"/>
    </location>
</feature>
<dbReference type="Ensembl" id="ENSLLET00000012413.1">
    <property type="protein sequence ID" value="ENSLLEP00000011937.1"/>
    <property type="gene ID" value="ENSLLEG00000007598.1"/>
</dbReference>
<reference evidence="7" key="1">
    <citation type="submission" date="2025-08" db="UniProtKB">
        <authorList>
            <consortium name="Ensembl"/>
        </authorList>
    </citation>
    <scope>IDENTIFICATION</scope>
</reference>
<evidence type="ECO:0000256" key="3">
    <source>
        <dbReference type="ARBA" id="ARBA00023242"/>
    </source>
</evidence>
<dbReference type="PANTHER" id="PTHR12619:SF2">
    <property type="entry name" value="DNA-BINDING PROTEIN RFX7"/>
    <property type="match status" value="1"/>
</dbReference>
<feature type="region of interest" description="Disordered" evidence="5">
    <location>
        <begin position="524"/>
        <end position="547"/>
    </location>
</feature>
<evidence type="ECO:0000313" key="8">
    <source>
        <dbReference type="Proteomes" id="UP000694569"/>
    </source>
</evidence>
<comment type="subcellular location">
    <subcellularLocation>
        <location evidence="1">Nucleus</location>
    </subcellularLocation>
</comment>
<organism evidence="7 8">
    <name type="scientific">Leptobrachium leishanense</name>
    <name type="common">Leishan spiny toad</name>
    <dbReference type="NCBI Taxonomy" id="445787"/>
    <lineage>
        <taxon>Eukaryota</taxon>
        <taxon>Metazoa</taxon>
        <taxon>Chordata</taxon>
        <taxon>Craniata</taxon>
        <taxon>Vertebrata</taxon>
        <taxon>Euteleostomi</taxon>
        <taxon>Amphibia</taxon>
        <taxon>Batrachia</taxon>
        <taxon>Anura</taxon>
        <taxon>Pelobatoidea</taxon>
        <taxon>Megophryidae</taxon>
        <taxon>Leptobrachium</taxon>
    </lineage>
</organism>
<feature type="region of interest" description="Disordered" evidence="5">
    <location>
        <begin position="446"/>
        <end position="467"/>
    </location>
</feature>
<keyword evidence="2" id="KW-0238">DNA-binding</keyword>
<proteinExistence type="inferred from homology"/>
<dbReference type="OrthoDB" id="10069709at2759"/>
<dbReference type="Proteomes" id="UP000694569">
    <property type="component" value="Unplaced"/>
</dbReference>
<sequence>MFVVREHAMFESNSEPISSSLLQISAKCGLLVGPEDSTSIQTQPARTATMAEEQQAARKARPEPPQLSGPGALPALVTGLQGTEANALQQKIKNSICKSIQSKVDCILQEVEKFTDLEKLYLYLQLPSGPSNVEKSDQSSLSSSRAQQTHAFSWIRNTLEEHPETSLPKQEVYDEYKSYCDNLGYHPLSAADFGKIMKNVFPNMKARRLGTRGKSKYCYSGLRKKAFVHMPSLPNLDFNKTGDGLDGVEVSAQLQSADEEVVSAACRLVCEWAHKVLSQPFNSVLDLARFLVKSHYTDTKSMAALTVMAGDSTGIKGITQMSAFVPMSESNAYHPQLKTLASPVDAKQQLQRKIQKKQQEQKLQSPLPGELQMKKTDGAANNGIPNICNGSPAILSPQPIGIVVAAVPSPIPVQRNRPLVTSPSPVGSSEGKVLPLNVQVVTQHMPSVKPSPKTPQNIPASPVGDRSARHRYPQILPKPATSNALTIRSPTTVVFTSSPIKTVVPAPHVSSLNVVKMTTISLAPSNAGTPLKQTPSLNSTGATEDRSVPQIKNGSVVSLQSPVPRMGTPSAAWVEVKTEPEGQADENAGLCQETPEGLKPRKATPVMSFTHKLNHDSSGVKSSHEADIQIIKALDQRAEATRTKCKNRSIEGTSSPAGGNQTTFTLCVAPQNLFNNHLNPIASGDLVCKDRLIDKSPRKRLQNTLQDSQIPPAKKSLTGNMTRSTTESPKPVVLGVKKGSKLLSTKCDNAITVALVPSKCTLQGDATLVANYPLSCVVEKSTDPQQELVVTSQDFKVKLEGSVFKFVTDSKSDNPFDQATWQQIAETSEFTSVNCEQSQAIGVMEIPGTSDAESMQKSVWEPVDFEGIQHDTYSQQLEDSSLNQLQAHSSNQLPQRSDLTDPPTSENFFCFDEDLTQDSIVEELVLMEEQMSMNNSQNYGSLGMVLQSQATAAHGTPVPTHPGNAHFYHSIHSSGTPVHTPTPTPTPTPTLTPTPTSEMISGSQGLSRESPCSRLAQTTPVDSALGSSRHTPVGTPHSNCSSSVPPSPVECRNPFAFTPISSSNSYHDASIVSSSPVKPMQRPMATHPDKTKLEWMNNGYSAVGNSSVSSHSILPSYKELVEDSFRKPHAFAVPGQSYQSQSRSHDNHFGRLTPVSPVQHQLQSVSNINKQEGFAVPAPLDNKSTIASGNSNFRCRSVSPAVHRQRNLSGNTNCPISNAPPRSNMSTFGSILTPEVHSILANVQSDSSANSLAQRSQSVPLTVMMQTVFPSLQKQNNSNTQSITHVLLNKLDSDRDDAVRGLGINNMPSNYTARMNLTQILETSPMFSGANQQNLMNSSTSDYEFQTPAYLTKNSSTDQITFTSGDSQAQSEIGEQQLDFNSTVKDLLEGDGLQTNQQLVVQVASDLNNASDFSSDIRLSSELSGSINDLNTLDPNLLFNPSQQHGQDDDATLEELNNDPLFQQICNESINSMTSPGFEWMESKDHPTVEMLG</sequence>
<gene>
    <name evidence="7" type="primary">RFX7</name>
</gene>
<feature type="region of interest" description="Disordered" evidence="5">
    <location>
        <begin position="886"/>
        <end position="907"/>
    </location>
</feature>
<dbReference type="GO" id="GO:0000978">
    <property type="term" value="F:RNA polymerase II cis-regulatory region sequence-specific DNA binding"/>
    <property type="evidence" value="ECO:0007669"/>
    <property type="project" value="TreeGrafter"/>
</dbReference>
<evidence type="ECO:0000256" key="4">
    <source>
        <dbReference type="ARBA" id="ARBA00061114"/>
    </source>
</evidence>
<feature type="compositionally biased region" description="Polar residues" evidence="5">
    <location>
        <begin position="524"/>
        <end position="542"/>
    </location>
</feature>
<dbReference type="PROSITE" id="PS51526">
    <property type="entry name" value="RFX_DBD"/>
    <property type="match status" value="1"/>
</dbReference>
<dbReference type="InterPro" id="IPR036390">
    <property type="entry name" value="WH_DNA-bd_sf"/>
</dbReference>
<dbReference type="Pfam" id="PF02257">
    <property type="entry name" value="RFX_DNA_binding"/>
    <property type="match status" value="1"/>
</dbReference>
<comment type="similarity">
    <text evidence="4">Belongs to the RFX family.</text>
</comment>
<dbReference type="Gene3D" id="1.10.10.10">
    <property type="entry name" value="Winged helix-like DNA-binding domain superfamily/Winged helix DNA-binding domain"/>
    <property type="match status" value="1"/>
</dbReference>
<name>A0A8C5MAY3_9ANUR</name>
<dbReference type="GeneTree" id="ENSGT01050000244970"/>
<dbReference type="SUPFAM" id="SSF46785">
    <property type="entry name" value="Winged helix' DNA-binding domain"/>
    <property type="match status" value="1"/>
</dbReference>
<evidence type="ECO:0000313" key="7">
    <source>
        <dbReference type="Ensembl" id="ENSLLEP00000011937.1"/>
    </source>
</evidence>
<feature type="compositionally biased region" description="Polar residues" evidence="5">
    <location>
        <begin position="36"/>
        <end position="46"/>
    </location>
</feature>
<dbReference type="InterPro" id="IPR039779">
    <property type="entry name" value="RFX-like"/>
</dbReference>
<reference evidence="7" key="2">
    <citation type="submission" date="2025-09" db="UniProtKB">
        <authorList>
            <consortium name="Ensembl"/>
        </authorList>
    </citation>
    <scope>IDENTIFICATION</scope>
</reference>
<evidence type="ECO:0000256" key="1">
    <source>
        <dbReference type="ARBA" id="ARBA00004123"/>
    </source>
</evidence>
<dbReference type="FunFam" id="1.10.10.10:FF:000128">
    <property type="entry name" value="DNA-binding protein RFX5 isoform X1"/>
    <property type="match status" value="1"/>
</dbReference>
<keyword evidence="8" id="KW-1185">Reference proteome</keyword>
<feature type="domain" description="RFX-type winged-helix" evidence="6">
    <location>
        <begin position="151"/>
        <end position="226"/>
    </location>
</feature>
<keyword evidence="3" id="KW-0539">Nucleus</keyword>
<feature type="compositionally biased region" description="Pro residues" evidence="5">
    <location>
        <begin position="980"/>
        <end position="992"/>
    </location>
</feature>
<evidence type="ECO:0000256" key="5">
    <source>
        <dbReference type="SAM" id="MobiDB-lite"/>
    </source>
</evidence>
<protein>
    <submittedName>
        <fullName evidence="7">Regulatory factor X7</fullName>
    </submittedName>
</protein>